<gene>
    <name evidence="2" type="ORF">DZ860_09030</name>
</gene>
<dbReference type="PROSITE" id="PS51257">
    <property type="entry name" value="PROKAR_LIPOPROTEIN"/>
    <property type="match status" value="1"/>
</dbReference>
<comment type="caution">
    <text evidence="2">The sequence shown here is derived from an EMBL/GenBank/DDBJ whole genome shotgun (WGS) entry which is preliminary data.</text>
</comment>
<organism evidence="2 3">
    <name type="scientific">Vibrio sinensis</name>
    <dbReference type="NCBI Taxonomy" id="2302434"/>
    <lineage>
        <taxon>Bacteria</taxon>
        <taxon>Pseudomonadati</taxon>
        <taxon>Pseudomonadota</taxon>
        <taxon>Gammaproteobacteria</taxon>
        <taxon>Vibrionales</taxon>
        <taxon>Vibrionaceae</taxon>
        <taxon>Vibrio</taxon>
    </lineage>
</organism>
<feature type="domain" description="ExoP galactose-binding-like" evidence="1">
    <location>
        <begin position="90"/>
        <end position="213"/>
    </location>
</feature>
<dbReference type="AlphaFoldDB" id="A0A3A6QSV9"/>
<evidence type="ECO:0000313" key="2">
    <source>
        <dbReference type="EMBL" id="RJX71964.1"/>
    </source>
</evidence>
<accession>A0A3A6QSV9</accession>
<dbReference type="EMBL" id="QVMU01000006">
    <property type="protein sequence ID" value="RJX71964.1"/>
    <property type="molecule type" value="Genomic_DNA"/>
</dbReference>
<reference evidence="2 3" key="1">
    <citation type="submission" date="2018-08" db="EMBL/GenBank/DDBJ databases">
        <title>Vibrio isolated from the Eastern China Marginal Seas.</title>
        <authorList>
            <person name="Li Y."/>
        </authorList>
    </citation>
    <scope>NUCLEOTIDE SEQUENCE [LARGE SCALE GENOMIC DNA]</scope>
    <source>
        <strain evidence="2 3">BEI233</strain>
    </source>
</reference>
<dbReference type="OrthoDB" id="9781691at2"/>
<keyword evidence="3" id="KW-1185">Reference proteome</keyword>
<dbReference type="InterPro" id="IPR041443">
    <property type="entry name" value="Exop_C"/>
</dbReference>
<dbReference type="SUPFAM" id="SSF49785">
    <property type="entry name" value="Galactose-binding domain-like"/>
    <property type="match status" value="1"/>
</dbReference>
<dbReference type="Pfam" id="PF18559">
    <property type="entry name" value="Exop_C"/>
    <property type="match status" value="1"/>
</dbReference>
<dbReference type="Gene3D" id="2.60.120.430">
    <property type="entry name" value="Galactose-binding lectin"/>
    <property type="match status" value="2"/>
</dbReference>
<proteinExistence type="predicted"/>
<protein>
    <recommendedName>
        <fullName evidence="1">ExoP galactose-binding-like domain-containing protein</fullName>
    </recommendedName>
</protein>
<evidence type="ECO:0000313" key="3">
    <source>
        <dbReference type="Proteomes" id="UP000273252"/>
    </source>
</evidence>
<evidence type="ECO:0000259" key="1">
    <source>
        <dbReference type="Pfam" id="PF18559"/>
    </source>
</evidence>
<name>A0A3A6QSV9_9VIBR</name>
<dbReference type="RefSeq" id="WP_120030611.1">
    <property type="nucleotide sequence ID" value="NZ_QVMU01000006.1"/>
</dbReference>
<dbReference type="InterPro" id="IPR008979">
    <property type="entry name" value="Galactose-bd-like_sf"/>
</dbReference>
<sequence length="416" mass="45317">MNKPVFRKTIVASALFSVMLTGCLDDPYNEPVTPPIEPPLPTETTVIYGPDSDGTFNLMMSDSGNIESPVDESGNSILGNIQTQNVSGQRNGTLNVKITGNQKARIALMSSDASHINLNIDPTTTTLQFDSRAISKALTTQDVFLTTQKESGTDIGKVSLTSSFLAYYNSAPQSIKVPLSCFSEAGMDFSNTITPFALESSDNLSFDMGNIRIVENSIEQLDVLECHSSSLLLEPDDPSDEFRASSLFKVGTPTTGWATAITNWMTVGNSLLHWGHDNIRIEYTNAPAGENGGLVLAISDGTPRDLSDYANAGVLQFMFNVSNYAEHPTKRFQIQMESSEFGNSQPYFLEVGTADNSWVQIQVPLRDLFTRADGSIDINALKNIDKPLSILPEWVGVTDTLQNMDFSISNVQIVVP</sequence>
<dbReference type="Proteomes" id="UP000273252">
    <property type="component" value="Unassembled WGS sequence"/>
</dbReference>